<organism evidence="2 3">
    <name type="scientific">Capnocytophaga canis</name>
    <dbReference type="NCBI Taxonomy" id="1848903"/>
    <lineage>
        <taxon>Bacteria</taxon>
        <taxon>Pseudomonadati</taxon>
        <taxon>Bacteroidota</taxon>
        <taxon>Flavobacteriia</taxon>
        <taxon>Flavobacteriales</taxon>
        <taxon>Flavobacteriaceae</taxon>
        <taxon>Capnocytophaga</taxon>
    </lineage>
</organism>
<dbReference type="RefSeq" id="WP_042343154.1">
    <property type="nucleotide sequence ID" value="NZ_CDOI01000013.1"/>
</dbReference>
<keyword evidence="3" id="KW-1185">Reference proteome</keyword>
<dbReference type="InterPro" id="IPR008927">
    <property type="entry name" value="6-PGluconate_DH-like_C_sf"/>
</dbReference>
<sequence length="257" mass="29077">MKKTLTITVIGGGNVAFHLVNTFLKLTDVEVKQLYNRSCFTSDFDKFQIKKTTHIAELKPTDLTIIAVKDDAIADVSARLPYTNSLVVHTSGNTDIDLLNDKNRKGVFYPLQSFSKAKPVDFRKIPLCLEAKKAEDLNILRHLAESISENIYEINSFQRKILHISAVFVNNFTNHLVGIGQKLCDEHKIPFEILKPLLTETFEKLQNISAIEAQTGPARRDDQQTIKNHMAMLNGVEKEIYKTITNSILTTYGKEKL</sequence>
<evidence type="ECO:0000313" key="2">
    <source>
        <dbReference type="EMBL" id="CEN43515.1"/>
    </source>
</evidence>
<dbReference type="Pfam" id="PF10728">
    <property type="entry name" value="DUF2520"/>
    <property type="match status" value="1"/>
</dbReference>
<reference evidence="2 3" key="1">
    <citation type="submission" date="2015-01" db="EMBL/GenBank/DDBJ databases">
        <authorList>
            <person name="Xiang T."/>
            <person name="Song Y."/>
            <person name="Huang L."/>
            <person name="Wang B."/>
            <person name="Wu P."/>
        </authorList>
    </citation>
    <scope>NUCLEOTIDE SEQUENCE [LARGE SCALE GENOMIC DNA]</scope>
    <source>
        <strain evidence="2 3">CcD38</strain>
    </source>
</reference>
<gene>
    <name evidence="2" type="ORF">CCAND38_110020</name>
</gene>
<dbReference type="PANTHER" id="PTHR40459:SF1">
    <property type="entry name" value="CONSERVED HYPOTHETICAL ALANINE AND LEUCINE RICH PROTEIN"/>
    <property type="match status" value="1"/>
</dbReference>
<dbReference type="AlphaFoldDB" id="A0A0B7HVV4"/>
<accession>A0A0B7HVV4</accession>
<dbReference type="Gene3D" id="1.10.1040.20">
    <property type="entry name" value="ProC-like, C-terminal domain"/>
    <property type="match status" value="1"/>
</dbReference>
<evidence type="ECO:0000313" key="3">
    <source>
        <dbReference type="Proteomes" id="UP000045051"/>
    </source>
</evidence>
<feature type="domain" description="DUF2520" evidence="1">
    <location>
        <begin position="125"/>
        <end position="247"/>
    </location>
</feature>
<dbReference type="InterPro" id="IPR036291">
    <property type="entry name" value="NAD(P)-bd_dom_sf"/>
</dbReference>
<protein>
    <recommendedName>
        <fullName evidence="1">DUF2520 domain-containing protein</fullName>
    </recommendedName>
</protein>
<dbReference type="SUPFAM" id="SSF48179">
    <property type="entry name" value="6-phosphogluconate dehydrogenase C-terminal domain-like"/>
    <property type="match status" value="1"/>
</dbReference>
<dbReference type="InterPro" id="IPR018931">
    <property type="entry name" value="DUF2520"/>
</dbReference>
<dbReference type="InterPro" id="IPR037108">
    <property type="entry name" value="TM1727-like_C_sf"/>
</dbReference>
<dbReference type="Gene3D" id="3.40.50.720">
    <property type="entry name" value="NAD(P)-binding Rossmann-like Domain"/>
    <property type="match status" value="1"/>
</dbReference>
<evidence type="ECO:0000259" key="1">
    <source>
        <dbReference type="Pfam" id="PF10728"/>
    </source>
</evidence>
<dbReference type="EMBL" id="CDOI01000013">
    <property type="protein sequence ID" value="CEN43515.1"/>
    <property type="molecule type" value="Genomic_DNA"/>
</dbReference>
<dbReference type="PANTHER" id="PTHR40459">
    <property type="entry name" value="CONSERVED HYPOTHETICAL ALANINE AND LEUCINE RICH PROTEIN"/>
    <property type="match status" value="1"/>
</dbReference>
<dbReference type="SUPFAM" id="SSF51735">
    <property type="entry name" value="NAD(P)-binding Rossmann-fold domains"/>
    <property type="match status" value="1"/>
</dbReference>
<dbReference type="Proteomes" id="UP000045051">
    <property type="component" value="Unassembled WGS sequence"/>
</dbReference>
<name>A0A0B7HVV4_9FLAO</name>
<proteinExistence type="predicted"/>